<comment type="similarity">
    <text evidence="2">Belongs to the major facilitator superfamily. Proton-dependent oligopeptide transporter (POT/PTR) (TC 2.A.17) family.</text>
</comment>
<dbReference type="InterPro" id="IPR000109">
    <property type="entry name" value="POT_fam"/>
</dbReference>
<dbReference type="AlphaFoldDB" id="A0A833R0G5"/>
<proteinExistence type="inferred from homology"/>
<name>A0A833R0G5_9POAL</name>
<evidence type="ECO:0000313" key="8">
    <source>
        <dbReference type="Proteomes" id="UP000623129"/>
    </source>
</evidence>
<evidence type="ECO:0000256" key="1">
    <source>
        <dbReference type="ARBA" id="ARBA00004141"/>
    </source>
</evidence>
<feature type="transmembrane region" description="Helical" evidence="6">
    <location>
        <begin position="552"/>
        <end position="573"/>
    </location>
</feature>
<dbReference type="Gene3D" id="1.20.1250.20">
    <property type="entry name" value="MFS general substrate transporter like domains"/>
    <property type="match status" value="1"/>
</dbReference>
<dbReference type="Proteomes" id="UP000623129">
    <property type="component" value="Unassembled WGS sequence"/>
</dbReference>
<feature type="transmembrane region" description="Helical" evidence="6">
    <location>
        <begin position="468"/>
        <end position="491"/>
    </location>
</feature>
<reference evidence="7" key="1">
    <citation type="submission" date="2020-01" db="EMBL/GenBank/DDBJ databases">
        <title>Genome sequence of Kobresia littledalei, the first chromosome-level genome in the family Cyperaceae.</title>
        <authorList>
            <person name="Qu G."/>
        </authorList>
    </citation>
    <scope>NUCLEOTIDE SEQUENCE</scope>
    <source>
        <strain evidence="7">C.B.Clarke</strain>
        <tissue evidence="7">Leaf</tissue>
    </source>
</reference>
<feature type="transmembrane region" description="Helical" evidence="6">
    <location>
        <begin position="398"/>
        <end position="418"/>
    </location>
</feature>
<accession>A0A833R0G5</accession>
<protein>
    <submittedName>
        <fullName evidence="7">Protein NRT1/ PTR FAMILY 2.7-like protein</fullName>
    </submittedName>
</protein>
<feature type="transmembrane region" description="Helical" evidence="6">
    <location>
        <begin position="118"/>
        <end position="140"/>
    </location>
</feature>
<dbReference type="GO" id="GO:0022857">
    <property type="term" value="F:transmembrane transporter activity"/>
    <property type="evidence" value="ECO:0007669"/>
    <property type="project" value="InterPro"/>
</dbReference>
<keyword evidence="3 6" id="KW-0812">Transmembrane</keyword>
<keyword evidence="4 6" id="KW-1133">Transmembrane helix</keyword>
<dbReference type="GO" id="GO:0016020">
    <property type="term" value="C:membrane"/>
    <property type="evidence" value="ECO:0007669"/>
    <property type="project" value="UniProtKB-SubCell"/>
</dbReference>
<dbReference type="PANTHER" id="PTHR11654">
    <property type="entry name" value="OLIGOPEPTIDE TRANSPORTER-RELATED"/>
    <property type="match status" value="1"/>
</dbReference>
<feature type="transmembrane region" description="Helical" evidence="6">
    <location>
        <begin position="430"/>
        <end position="448"/>
    </location>
</feature>
<evidence type="ECO:0000256" key="2">
    <source>
        <dbReference type="ARBA" id="ARBA00005982"/>
    </source>
</evidence>
<evidence type="ECO:0000256" key="5">
    <source>
        <dbReference type="ARBA" id="ARBA00023136"/>
    </source>
</evidence>
<evidence type="ECO:0000313" key="7">
    <source>
        <dbReference type="EMBL" id="KAF3330437.1"/>
    </source>
</evidence>
<feature type="transmembrane region" description="Helical" evidence="6">
    <location>
        <begin position="207"/>
        <end position="230"/>
    </location>
</feature>
<evidence type="ECO:0000256" key="4">
    <source>
        <dbReference type="ARBA" id="ARBA00022989"/>
    </source>
</evidence>
<dbReference type="EMBL" id="SWLB01000013">
    <property type="protein sequence ID" value="KAF3330437.1"/>
    <property type="molecule type" value="Genomic_DNA"/>
</dbReference>
<evidence type="ECO:0000256" key="3">
    <source>
        <dbReference type="ARBA" id="ARBA00022692"/>
    </source>
</evidence>
<keyword evidence="5 6" id="KW-0472">Membrane</keyword>
<feature type="transmembrane region" description="Helical" evidence="6">
    <location>
        <begin position="65"/>
        <end position="84"/>
    </location>
</feature>
<dbReference type="OrthoDB" id="8904098at2759"/>
<feature type="transmembrane region" description="Helical" evidence="6">
    <location>
        <begin position="354"/>
        <end position="378"/>
    </location>
</feature>
<dbReference type="SUPFAM" id="SSF103473">
    <property type="entry name" value="MFS general substrate transporter"/>
    <property type="match status" value="1"/>
</dbReference>
<evidence type="ECO:0000256" key="6">
    <source>
        <dbReference type="SAM" id="Phobius"/>
    </source>
</evidence>
<sequence length="592" mass="65028">MASENSNFDEEKTEKSPQRKGGWITFPFLSGVLFHFPFFFPCILIERLSSHIPAHMASFQPIGSILGVGLAMSGVMNNFMVYLIQEYNVRSIDAAQIVNIIHGSVNLAPVAGAIVADAFIGCYSVIAISSAIQLLSFVLFTMTAALKSLRPTPCHIPGTDSCQAASKGQLTVLYSAVALLAIATGGTRFNLATMGASQFDRVEDQAVYFNWFFIFMYISLIVGATAIVYIQDSISWVLGFSLSLSASAVSLVVLLLGTKYYRRPAPQGSPFTGLFRVGVATVRKWKLKLSQASPSYFHGNDDMASPSLNFSLFNRAALIGEGETNQDGSIAKPWKLCTVREVEDFKSVVRVLPVWASSIFISISIGCQMNLSVLQALTMDRSIRPSFSIPAGSMNVPAFLAFVIFLTFLDRILFPIWLKLTHHTPTPLQRIGIGHLINVVSMIASALVERRRAAVISRHQAEVHPGWIVPMSALWLVLPLALLGAAEALHFPGQVALYYQEFPKALKNTSTGMEAVIIGFGFYLSTAFLSILRHVTTWLPDDLNRSRLENVYWLIAILATINFGIYIICAKFYKYQNSVDTEKVAISEISAS</sequence>
<keyword evidence="8" id="KW-1185">Reference proteome</keyword>
<feature type="transmembrane region" description="Helical" evidence="6">
    <location>
        <begin position="236"/>
        <end position="257"/>
    </location>
</feature>
<organism evidence="7 8">
    <name type="scientific">Carex littledalei</name>
    <dbReference type="NCBI Taxonomy" id="544730"/>
    <lineage>
        <taxon>Eukaryota</taxon>
        <taxon>Viridiplantae</taxon>
        <taxon>Streptophyta</taxon>
        <taxon>Embryophyta</taxon>
        <taxon>Tracheophyta</taxon>
        <taxon>Spermatophyta</taxon>
        <taxon>Magnoliopsida</taxon>
        <taxon>Liliopsida</taxon>
        <taxon>Poales</taxon>
        <taxon>Cyperaceae</taxon>
        <taxon>Cyperoideae</taxon>
        <taxon>Cariceae</taxon>
        <taxon>Carex</taxon>
        <taxon>Carex subgen. Euthyceras</taxon>
    </lineage>
</organism>
<dbReference type="InterPro" id="IPR036259">
    <property type="entry name" value="MFS_trans_sf"/>
</dbReference>
<feature type="transmembrane region" description="Helical" evidence="6">
    <location>
        <begin position="23"/>
        <end position="45"/>
    </location>
</feature>
<dbReference type="Pfam" id="PF00854">
    <property type="entry name" value="PTR2"/>
    <property type="match status" value="1"/>
</dbReference>
<comment type="subcellular location">
    <subcellularLocation>
        <location evidence="1">Membrane</location>
        <topology evidence="1">Multi-pass membrane protein</topology>
    </subcellularLocation>
</comment>
<gene>
    <name evidence="7" type="ORF">FCM35_KLT03791</name>
</gene>
<comment type="caution">
    <text evidence="7">The sequence shown here is derived from an EMBL/GenBank/DDBJ whole genome shotgun (WGS) entry which is preliminary data.</text>
</comment>
<feature type="transmembrane region" description="Helical" evidence="6">
    <location>
        <begin position="512"/>
        <end position="532"/>
    </location>
</feature>